<name>A0A8T0FIS2_ARGBR</name>
<evidence type="ECO:0000313" key="1">
    <source>
        <dbReference type="EMBL" id="KAF8790891.1"/>
    </source>
</evidence>
<reference evidence="1" key="1">
    <citation type="journal article" date="2020" name="bioRxiv">
        <title>Chromosome-level reference genome of the European wasp spider Argiope bruennichi: a resource for studies on range expansion and evolutionary adaptation.</title>
        <authorList>
            <person name="Sheffer M.M."/>
            <person name="Hoppe A."/>
            <person name="Krehenwinkel H."/>
            <person name="Uhl G."/>
            <person name="Kuss A.W."/>
            <person name="Jensen L."/>
            <person name="Jensen C."/>
            <person name="Gillespie R.G."/>
            <person name="Hoff K.J."/>
            <person name="Prost S."/>
        </authorList>
    </citation>
    <scope>NUCLEOTIDE SEQUENCE</scope>
</reference>
<reference evidence="1" key="2">
    <citation type="submission" date="2020-06" db="EMBL/GenBank/DDBJ databases">
        <authorList>
            <person name="Sheffer M."/>
        </authorList>
    </citation>
    <scope>NUCLEOTIDE SEQUENCE</scope>
</reference>
<evidence type="ECO:0000313" key="2">
    <source>
        <dbReference type="Proteomes" id="UP000807504"/>
    </source>
</evidence>
<proteinExistence type="predicted"/>
<comment type="caution">
    <text evidence="1">The sequence shown here is derived from an EMBL/GenBank/DDBJ whole genome shotgun (WGS) entry which is preliminary data.</text>
</comment>
<organism evidence="1 2">
    <name type="scientific">Argiope bruennichi</name>
    <name type="common">Wasp spider</name>
    <name type="synonym">Aranea bruennichi</name>
    <dbReference type="NCBI Taxonomy" id="94029"/>
    <lineage>
        <taxon>Eukaryota</taxon>
        <taxon>Metazoa</taxon>
        <taxon>Ecdysozoa</taxon>
        <taxon>Arthropoda</taxon>
        <taxon>Chelicerata</taxon>
        <taxon>Arachnida</taxon>
        <taxon>Araneae</taxon>
        <taxon>Araneomorphae</taxon>
        <taxon>Entelegynae</taxon>
        <taxon>Araneoidea</taxon>
        <taxon>Araneidae</taxon>
        <taxon>Argiope</taxon>
    </lineage>
</organism>
<accession>A0A8T0FIS2</accession>
<sequence>MGKKRLLAPSEGGGVSVYKVWVCEIVDHNARAILGFRGCIFGETRVVPSEPRLSPESGACGRFLLPRSRVFRGIPRFCDTDDVEGMLARFQRNPCISDSF</sequence>
<keyword evidence="2" id="KW-1185">Reference proteome</keyword>
<dbReference type="AlphaFoldDB" id="A0A8T0FIS2"/>
<dbReference type="EMBL" id="JABXBU010000011">
    <property type="protein sequence ID" value="KAF8790891.1"/>
    <property type="molecule type" value="Genomic_DNA"/>
</dbReference>
<protein>
    <submittedName>
        <fullName evidence="1">Uncharacterized protein</fullName>
    </submittedName>
</protein>
<dbReference type="Proteomes" id="UP000807504">
    <property type="component" value="Unassembled WGS sequence"/>
</dbReference>
<gene>
    <name evidence="1" type="ORF">HNY73_005839</name>
</gene>